<dbReference type="GO" id="GO:0006313">
    <property type="term" value="P:DNA transposition"/>
    <property type="evidence" value="ECO:0007669"/>
    <property type="project" value="InterPro"/>
</dbReference>
<evidence type="ECO:0000259" key="1">
    <source>
        <dbReference type="SMART" id="SM01321"/>
    </source>
</evidence>
<dbReference type="PANTHER" id="PTHR34322:SF2">
    <property type="entry name" value="TRANSPOSASE IS200-LIKE DOMAIN-CONTAINING PROTEIN"/>
    <property type="match status" value="1"/>
</dbReference>
<gene>
    <name evidence="2" type="ORF">SAMN05216238_10526</name>
</gene>
<dbReference type="Proteomes" id="UP000199474">
    <property type="component" value="Unassembled WGS sequence"/>
</dbReference>
<evidence type="ECO:0000313" key="3">
    <source>
        <dbReference type="Proteomes" id="UP000199474"/>
    </source>
</evidence>
<dbReference type="GO" id="GO:0004803">
    <property type="term" value="F:transposase activity"/>
    <property type="evidence" value="ECO:0007669"/>
    <property type="project" value="InterPro"/>
</dbReference>
<keyword evidence="3" id="KW-1185">Reference proteome</keyword>
<dbReference type="AlphaFoldDB" id="A0A1I1VWZ5"/>
<dbReference type="OrthoDB" id="9788881at2"/>
<dbReference type="PANTHER" id="PTHR34322">
    <property type="entry name" value="TRANSPOSASE, Y1_TNP DOMAIN-CONTAINING"/>
    <property type="match status" value="1"/>
</dbReference>
<feature type="domain" description="Transposase IS200-like" evidence="1">
    <location>
        <begin position="9"/>
        <end position="123"/>
    </location>
</feature>
<dbReference type="SUPFAM" id="SSF143422">
    <property type="entry name" value="Transposase IS200-like"/>
    <property type="match status" value="1"/>
</dbReference>
<dbReference type="Pfam" id="PF01797">
    <property type="entry name" value="Y1_Tnp"/>
    <property type="match status" value="1"/>
</dbReference>
<name>A0A1I1VWZ5_9BACI</name>
<dbReference type="STRING" id="640948.SAMN05216238_10526"/>
<dbReference type="SMART" id="SM01321">
    <property type="entry name" value="Y1_Tnp"/>
    <property type="match status" value="1"/>
</dbReference>
<dbReference type="EMBL" id="FOMR01000005">
    <property type="protein sequence ID" value="SFD86608.1"/>
    <property type="molecule type" value="Genomic_DNA"/>
</dbReference>
<accession>A0A1I1VWZ5</accession>
<dbReference type="InterPro" id="IPR002686">
    <property type="entry name" value="Transposase_17"/>
</dbReference>
<dbReference type="GO" id="GO:0003677">
    <property type="term" value="F:DNA binding"/>
    <property type="evidence" value="ECO:0007669"/>
    <property type="project" value="InterPro"/>
</dbReference>
<dbReference type="InterPro" id="IPR036515">
    <property type="entry name" value="Transposase_17_sf"/>
</dbReference>
<protein>
    <submittedName>
        <fullName evidence="2">REP element-mobilizing transposase RayT</fullName>
    </submittedName>
</protein>
<dbReference type="Gene3D" id="3.30.70.1290">
    <property type="entry name" value="Transposase IS200-like"/>
    <property type="match status" value="1"/>
</dbReference>
<reference evidence="3" key="1">
    <citation type="submission" date="2016-10" db="EMBL/GenBank/DDBJ databases">
        <authorList>
            <person name="Varghese N."/>
            <person name="Submissions S."/>
        </authorList>
    </citation>
    <scope>NUCLEOTIDE SEQUENCE [LARGE SCALE GENOMIC DNA]</scope>
    <source>
        <strain evidence="3">DSM 22530</strain>
    </source>
</reference>
<organism evidence="2 3">
    <name type="scientific">Lentibacillus persicus</name>
    <dbReference type="NCBI Taxonomy" id="640948"/>
    <lineage>
        <taxon>Bacteria</taxon>
        <taxon>Bacillati</taxon>
        <taxon>Bacillota</taxon>
        <taxon>Bacilli</taxon>
        <taxon>Bacillales</taxon>
        <taxon>Bacillaceae</taxon>
        <taxon>Lentibacillus</taxon>
    </lineage>
</organism>
<sequence length="253" mass="29382">MPRGPRLKSPSGVYHVMMRGVNKQAIFEDDSDRYKLLETLKRYKPVSEFKLYAYCLMNNHIHLLIREEKEPLAKAIQRISSSYVHWYNAKYDRVGPLFQGRYRSENVLDSAYFLTVLRYIHQNPLKAGLSNDVLTSRWTSIAAYYTSSDDLVDVDLGLRLFSPDRKKSIPLFTAYMQEKNDDTCLTYSDKVRLEDEEIRSFLKLKGVTNTSALQRLEIKERNAILLELKEMEGVSVRQLSRLTGISRSVIGRL</sequence>
<dbReference type="RefSeq" id="WP_090084061.1">
    <property type="nucleotide sequence ID" value="NZ_FOMR01000005.1"/>
</dbReference>
<evidence type="ECO:0000313" key="2">
    <source>
        <dbReference type="EMBL" id="SFD86608.1"/>
    </source>
</evidence>
<proteinExistence type="predicted"/>